<feature type="compositionally biased region" description="Low complexity" evidence="1">
    <location>
        <begin position="150"/>
        <end position="161"/>
    </location>
</feature>
<dbReference type="EMBL" id="JBHMFI010000002">
    <property type="protein sequence ID" value="MFB9074630.1"/>
    <property type="molecule type" value="Genomic_DNA"/>
</dbReference>
<name>A0ABV5G6Q8_9MICC</name>
<protein>
    <submittedName>
        <fullName evidence="2">Uncharacterized protein</fullName>
    </submittedName>
</protein>
<feature type="compositionally biased region" description="Low complexity" evidence="1">
    <location>
        <begin position="80"/>
        <end position="92"/>
    </location>
</feature>
<accession>A0ABV5G6Q8</accession>
<reference evidence="2 3" key="1">
    <citation type="submission" date="2024-09" db="EMBL/GenBank/DDBJ databases">
        <authorList>
            <person name="Sun Q."/>
            <person name="Mori K."/>
        </authorList>
    </citation>
    <scope>NUCLEOTIDE SEQUENCE [LARGE SCALE GENOMIC DNA]</scope>
    <source>
        <strain evidence="2 3">CCM 7609</strain>
    </source>
</reference>
<feature type="compositionally biased region" description="Pro residues" evidence="1">
    <location>
        <begin position="134"/>
        <end position="149"/>
    </location>
</feature>
<dbReference type="Proteomes" id="UP001589575">
    <property type="component" value="Unassembled WGS sequence"/>
</dbReference>
<proteinExistence type="predicted"/>
<evidence type="ECO:0000313" key="3">
    <source>
        <dbReference type="Proteomes" id="UP001589575"/>
    </source>
</evidence>
<gene>
    <name evidence="2" type="ORF">ACFFX0_26955</name>
</gene>
<organism evidence="2 3">
    <name type="scientific">Citricoccus parietis</name>
    <dbReference type="NCBI Taxonomy" id="592307"/>
    <lineage>
        <taxon>Bacteria</taxon>
        <taxon>Bacillati</taxon>
        <taxon>Actinomycetota</taxon>
        <taxon>Actinomycetes</taxon>
        <taxon>Micrococcales</taxon>
        <taxon>Micrococcaceae</taxon>
        <taxon>Citricoccus</taxon>
    </lineage>
</organism>
<evidence type="ECO:0000256" key="1">
    <source>
        <dbReference type="SAM" id="MobiDB-lite"/>
    </source>
</evidence>
<keyword evidence="3" id="KW-1185">Reference proteome</keyword>
<comment type="caution">
    <text evidence="2">The sequence shown here is derived from an EMBL/GenBank/DDBJ whole genome shotgun (WGS) entry which is preliminary data.</text>
</comment>
<sequence length="161" mass="16751">MSSAAKGSEGSSQARRRPASSPAFREADRAALAQPSRWIRSPRVLMTVLVLIGSTPRSGASCGTPVPAGTGRRPGGSGTSRGRLGRGSVRHGAGCDHARSGFAAWGSARVRAVGRTPESSRRWRPPRVRAIPRFPGPTGPSPSGTPPRPRGGCRLPPRTAC</sequence>
<feature type="region of interest" description="Disordered" evidence="1">
    <location>
        <begin position="111"/>
        <end position="161"/>
    </location>
</feature>
<feature type="region of interest" description="Disordered" evidence="1">
    <location>
        <begin position="55"/>
        <end position="95"/>
    </location>
</feature>
<evidence type="ECO:0000313" key="2">
    <source>
        <dbReference type="EMBL" id="MFB9074630.1"/>
    </source>
</evidence>
<feature type="region of interest" description="Disordered" evidence="1">
    <location>
        <begin position="1"/>
        <end position="36"/>
    </location>
</feature>